<dbReference type="Proteomes" id="UP000798662">
    <property type="component" value="Chromosome 2"/>
</dbReference>
<gene>
    <name evidence="1" type="ORF">I4F81_008154</name>
</gene>
<protein>
    <submittedName>
        <fullName evidence="1">Uncharacterized protein</fullName>
    </submittedName>
</protein>
<name>A0ACC3C6L5_PYRYE</name>
<accession>A0ACC3C6L5</accession>
<comment type="caution">
    <text evidence="1">The sequence shown here is derived from an EMBL/GenBank/DDBJ whole genome shotgun (WGS) entry which is preliminary data.</text>
</comment>
<sequence>MYMQRLMTRSGYSEEQVRLCFKDMMGAANNWVSSASVAVGSKLVFFPVVTGTPVAGLKLLLTDKLSQVAVTPDRLLLVESAELIADVLTAHPERSPLRPGVLEALLGSDQARNALGDTDFLPRHIVNLGNEALKVFPPATDGAAMASGIDWALAMGPVVLSTVPEDEVRNASTLALLALSQAPVDLDGTSLPFAQDVTAAAVSGVVKLVSVGEDRHVVRIPLIQLRRWGLPSILPAHLLSETTCTWEQVEVIVGYCMTAALLPGLRSSPLFVQDLCGFCYNLFPDALGCDLLPPWELILNDPRSLYVEQTRFISPNKPVPQKQMAVPARKEFEAVHKEVLLTDGAFLTCRGNMAVDIRFSCPMCRRGKRRGMLHVFVQTKHTSSNRRLSDADADAWYTSVAHSTEKWDSGGDQVLFVYFSSKHLTDDGAGALYSTQFFESRPRLVVVTNGELSRVLPPFLLTRVTTTAQEQC</sequence>
<reference evidence="1" key="1">
    <citation type="submission" date="2019-11" db="EMBL/GenBank/DDBJ databases">
        <title>Nori genome reveals adaptations in red seaweeds to the harsh intertidal environment.</title>
        <authorList>
            <person name="Wang D."/>
            <person name="Mao Y."/>
        </authorList>
    </citation>
    <scope>NUCLEOTIDE SEQUENCE</scope>
    <source>
        <tissue evidence="1">Gametophyte</tissue>
    </source>
</reference>
<evidence type="ECO:0000313" key="1">
    <source>
        <dbReference type="EMBL" id="KAK1865625.1"/>
    </source>
</evidence>
<evidence type="ECO:0000313" key="2">
    <source>
        <dbReference type="Proteomes" id="UP000798662"/>
    </source>
</evidence>
<keyword evidence="2" id="KW-1185">Reference proteome</keyword>
<organism evidence="1 2">
    <name type="scientific">Pyropia yezoensis</name>
    <name type="common">Susabi-nori</name>
    <name type="synonym">Porphyra yezoensis</name>
    <dbReference type="NCBI Taxonomy" id="2788"/>
    <lineage>
        <taxon>Eukaryota</taxon>
        <taxon>Rhodophyta</taxon>
        <taxon>Bangiophyceae</taxon>
        <taxon>Bangiales</taxon>
        <taxon>Bangiaceae</taxon>
        <taxon>Pyropia</taxon>
    </lineage>
</organism>
<dbReference type="EMBL" id="CM020619">
    <property type="protein sequence ID" value="KAK1865625.1"/>
    <property type="molecule type" value="Genomic_DNA"/>
</dbReference>
<proteinExistence type="predicted"/>